<dbReference type="Proteomes" id="UP000279228">
    <property type="component" value="Unassembled WGS sequence"/>
</dbReference>
<evidence type="ECO:0000313" key="1">
    <source>
        <dbReference type="EMBL" id="RMH95439.1"/>
    </source>
</evidence>
<dbReference type="EMBL" id="RFFN01000006">
    <property type="protein sequence ID" value="RMH95439.1"/>
    <property type="molecule type" value="Genomic_DNA"/>
</dbReference>
<keyword evidence="2" id="KW-1185">Reference proteome</keyword>
<comment type="caution">
    <text evidence="1">The sequence shown here is derived from an EMBL/GenBank/DDBJ whole genome shotgun (WGS) entry which is preliminary data.</text>
</comment>
<name>A0ABX9UQN9_9PSED</name>
<evidence type="ECO:0000313" key="2">
    <source>
        <dbReference type="Proteomes" id="UP000279228"/>
    </source>
</evidence>
<dbReference type="RefSeq" id="WP_122099669.1">
    <property type="nucleotide sequence ID" value="NZ_JAMOHS010000028.1"/>
</dbReference>
<sequence length="637" mass="64986">MTEQEEFEFRLRLEQEQAAAPVSAVPVPAVDAAAPQAQKPGMLDGMSPLAAVSGLGPIALALGIPTNAQQISDVTGGLIRGAGSIGATAMRILPNALGGDTAEENAARRAAMDAGLSDLGAKPDSFGYKGGKLAGEIAGTAGAGSMLAGGARVAGATPSIISALQTGGINAAGKTGITGLATRAVGGAATGGLAAGMVNPEEAGTGALIGGGLPLVMKGVAHTSRAASGGVKSLVEPLYERGREKIISRALREFSGDQVDDAIRNLQSARELVPGSKPTVGEAAQVPSLAALQRSTFSGSSDAANALHGRFAENNQARIEALETLAGSPAARRAAEEAREQAAAAAYGSARAQAAGGIKPSQELMELAERPAMKKFIASAKRLAADKGQKIDNPLESIDGLHYVKLAVDDALAGSPSNALARNQKAAVMDIKDRLIAEMDKVSPAYGESRRAYQEASKPINQMDIGDELKNVIDPLTGRIRASQFARKLSDDTARQATGFKQATLAGTLTPEQLASLNAIKDDLARAEFAQTAGRGVGSNTAQNLAYNNMMNQLGIPTFLRNFAGGEVLGNLGARAGDVVYGKANQEIAGLLANTMLDPAEAARLMLLRDTANPALLEAGRKGLLGVSKAAPVIGAD</sequence>
<protein>
    <submittedName>
        <fullName evidence="1">Uncharacterized protein</fullName>
    </submittedName>
</protein>
<accession>A0ABX9UQN9</accession>
<proteinExistence type="predicted"/>
<reference evidence="1 2" key="1">
    <citation type="submission" date="2018-10" db="EMBL/GenBank/DDBJ databases">
        <title>Pseudomonas songnenensis NEAU-ST5-5(T) genome.</title>
        <authorList>
            <person name="Pengp J."/>
            <person name="Liu Z.-P."/>
        </authorList>
    </citation>
    <scope>NUCLEOTIDE SEQUENCE [LARGE SCALE GENOMIC DNA]</scope>
    <source>
        <strain evidence="1 2">NEAU-ST5-5</strain>
    </source>
</reference>
<gene>
    <name evidence="1" type="ORF">EA798_16760</name>
</gene>
<organism evidence="1 2">
    <name type="scientific">Pseudomonas songnenensis</name>
    <dbReference type="NCBI Taxonomy" id="1176259"/>
    <lineage>
        <taxon>Bacteria</taxon>
        <taxon>Pseudomonadati</taxon>
        <taxon>Pseudomonadota</taxon>
        <taxon>Gammaproteobacteria</taxon>
        <taxon>Pseudomonadales</taxon>
        <taxon>Pseudomonadaceae</taxon>
        <taxon>Pseudomonas</taxon>
    </lineage>
</organism>